<proteinExistence type="predicted"/>
<dbReference type="InterPro" id="IPR020845">
    <property type="entry name" value="AMP-binding_CS"/>
</dbReference>
<dbReference type="CDD" id="cd04433">
    <property type="entry name" value="AFD_class_I"/>
    <property type="match status" value="1"/>
</dbReference>
<evidence type="ECO:0000256" key="1">
    <source>
        <dbReference type="SAM" id="MobiDB-lite"/>
    </source>
</evidence>
<sequence>MAREAYPGVVLDLLAAAGDRPVFEHGARVVTGSAMLGLVRRIAAGLRGAGIGPGDGLAMMLGVTPEAFAAIMASHVVGARVCGIRPGLPDERLRHLLRRDATAVVTDATTTVVTDATTGTEATGATTGPVAGPRRLALADLVSTPDPGDDPKPAGRPHDVARLVYTSGSTGRPKACAQTYAGMAAAWAARPAAWPPVVRDLAARLGRYLVFGSLSSQVMIEYGVLALAAGGAMVVADPPDLPGAIVRHRGSGLVITVPRLRRLVAAQRADPVDLGCLRALMVSGSPLPAGLHREALDVLGPVVFHGYGQTETGMISMATPADPPGSVGTPPAAVDVVVRGPDGAPVPVGVDGELYVRTPAQAVGYWADPAETAEVFVDGWVRTRDLGHLDPAGRLHLVGRARDVVIVNANLHYAGPIERALASHPDVAEAYVVAVPDADTGEAVHAFVVPVAGRTPAHDALRELVARRLGAACVPARITEIAEPPLAPSGKPDKRLLTGGEPSA</sequence>
<dbReference type="Pfam" id="PF00501">
    <property type="entry name" value="AMP-binding"/>
    <property type="match status" value="1"/>
</dbReference>
<dbReference type="InterPro" id="IPR000873">
    <property type="entry name" value="AMP-dep_synth/lig_dom"/>
</dbReference>
<feature type="domain" description="AMP-binding enzyme C-terminal" evidence="3">
    <location>
        <begin position="417"/>
        <end position="491"/>
    </location>
</feature>
<dbReference type="InterPro" id="IPR050237">
    <property type="entry name" value="ATP-dep_AMP-bd_enzyme"/>
</dbReference>
<protein>
    <submittedName>
        <fullName evidence="4">Class I adenylate-forming enzyme family protein</fullName>
    </submittedName>
</protein>
<accession>A0ABV8KQV1</accession>
<dbReference type="Gene3D" id="3.30.300.30">
    <property type="match status" value="1"/>
</dbReference>
<dbReference type="PANTHER" id="PTHR43767">
    <property type="entry name" value="LONG-CHAIN-FATTY-ACID--COA LIGASE"/>
    <property type="match status" value="1"/>
</dbReference>
<keyword evidence="5" id="KW-1185">Reference proteome</keyword>
<gene>
    <name evidence="4" type="ORF">ACFOX0_20455</name>
</gene>
<dbReference type="InterPro" id="IPR042099">
    <property type="entry name" value="ANL_N_sf"/>
</dbReference>
<reference evidence="5" key="1">
    <citation type="journal article" date="2019" name="Int. J. Syst. Evol. Microbiol.">
        <title>The Global Catalogue of Microorganisms (GCM) 10K type strain sequencing project: providing services to taxonomists for standard genome sequencing and annotation.</title>
        <authorList>
            <consortium name="The Broad Institute Genomics Platform"/>
            <consortium name="The Broad Institute Genome Sequencing Center for Infectious Disease"/>
            <person name="Wu L."/>
            <person name="Ma J."/>
        </authorList>
    </citation>
    <scope>NUCLEOTIDE SEQUENCE [LARGE SCALE GENOMIC DNA]</scope>
    <source>
        <strain evidence="5">2902at01</strain>
    </source>
</reference>
<dbReference type="PROSITE" id="PS00455">
    <property type="entry name" value="AMP_BINDING"/>
    <property type="match status" value="1"/>
</dbReference>
<dbReference type="SUPFAM" id="SSF56801">
    <property type="entry name" value="Acetyl-CoA synthetase-like"/>
    <property type="match status" value="1"/>
</dbReference>
<dbReference type="RefSeq" id="WP_377548327.1">
    <property type="nucleotide sequence ID" value="NZ_JBHSBN010000014.1"/>
</dbReference>
<evidence type="ECO:0000313" key="5">
    <source>
        <dbReference type="Proteomes" id="UP001595868"/>
    </source>
</evidence>
<comment type="caution">
    <text evidence="4">The sequence shown here is derived from an EMBL/GenBank/DDBJ whole genome shotgun (WGS) entry which is preliminary data.</text>
</comment>
<evidence type="ECO:0000259" key="2">
    <source>
        <dbReference type="Pfam" id="PF00501"/>
    </source>
</evidence>
<dbReference type="EMBL" id="JBHSBN010000014">
    <property type="protein sequence ID" value="MFC4108292.1"/>
    <property type="molecule type" value="Genomic_DNA"/>
</dbReference>
<organism evidence="4 5">
    <name type="scientific">Micromonospora zhanjiangensis</name>
    <dbReference type="NCBI Taxonomy" id="1522057"/>
    <lineage>
        <taxon>Bacteria</taxon>
        <taxon>Bacillati</taxon>
        <taxon>Actinomycetota</taxon>
        <taxon>Actinomycetes</taxon>
        <taxon>Micromonosporales</taxon>
        <taxon>Micromonosporaceae</taxon>
        <taxon>Micromonospora</taxon>
    </lineage>
</organism>
<dbReference type="InterPro" id="IPR045851">
    <property type="entry name" value="AMP-bd_C_sf"/>
</dbReference>
<feature type="domain" description="AMP-dependent synthetase/ligase" evidence="2">
    <location>
        <begin position="17"/>
        <end position="366"/>
    </location>
</feature>
<dbReference type="PANTHER" id="PTHR43767:SF1">
    <property type="entry name" value="NONRIBOSOMAL PEPTIDE SYNTHASE PES1 (EUROFUNG)-RELATED"/>
    <property type="match status" value="1"/>
</dbReference>
<dbReference type="Gene3D" id="3.40.50.12780">
    <property type="entry name" value="N-terminal domain of ligase-like"/>
    <property type="match status" value="1"/>
</dbReference>
<dbReference type="Proteomes" id="UP001595868">
    <property type="component" value="Unassembled WGS sequence"/>
</dbReference>
<dbReference type="InterPro" id="IPR025110">
    <property type="entry name" value="AMP-bd_C"/>
</dbReference>
<evidence type="ECO:0000259" key="3">
    <source>
        <dbReference type="Pfam" id="PF13193"/>
    </source>
</evidence>
<dbReference type="Pfam" id="PF13193">
    <property type="entry name" value="AMP-binding_C"/>
    <property type="match status" value="1"/>
</dbReference>
<feature type="region of interest" description="Disordered" evidence="1">
    <location>
        <begin position="483"/>
        <end position="504"/>
    </location>
</feature>
<name>A0ABV8KQV1_9ACTN</name>
<evidence type="ECO:0000313" key="4">
    <source>
        <dbReference type="EMBL" id="MFC4108292.1"/>
    </source>
</evidence>